<dbReference type="HOGENOM" id="CLU_1228929_0_0_4"/>
<gene>
    <name evidence="1" type="ORF">HMPREF9439_01450</name>
</gene>
<dbReference type="RefSeq" id="WP_008864256.1">
    <property type="nucleotide sequence ID" value="NZ_GL883710.1"/>
</dbReference>
<dbReference type="EMBL" id="AFBP01000038">
    <property type="protein sequence ID" value="EGG54469.1"/>
    <property type="molecule type" value="Genomic_DNA"/>
</dbReference>
<name>F3QKJ0_9BURK</name>
<organism evidence="1 2">
    <name type="scientific">Parasutterella excrementihominis YIT 11859</name>
    <dbReference type="NCBI Taxonomy" id="762966"/>
    <lineage>
        <taxon>Bacteria</taxon>
        <taxon>Pseudomonadati</taxon>
        <taxon>Pseudomonadota</taxon>
        <taxon>Betaproteobacteria</taxon>
        <taxon>Burkholderiales</taxon>
        <taxon>Sutterellaceae</taxon>
        <taxon>Parasutterella</taxon>
    </lineage>
</organism>
<evidence type="ECO:0000313" key="2">
    <source>
        <dbReference type="Proteomes" id="UP000005156"/>
    </source>
</evidence>
<keyword evidence="2" id="KW-1185">Reference proteome</keyword>
<evidence type="ECO:0000313" key="1">
    <source>
        <dbReference type="EMBL" id="EGG54469.1"/>
    </source>
</evidence>
<dbReference type="AlphaFoldDB" id="F3QKJ0"/>
<comment type="caution">
    <text evidence="1">The sequence shown here is derived from an EMBL/GenBank/DDBJ whole genome shotgun (WGS) entry which is preliminary data.</text>
</comment>
<sequence>MRSELSPFSIDRKIINTLLQLMKERDYLESVLANGLSSMNSREIPFYIDEELSVTGKEIWLIVSRTHLTKEGVPNIEGWNQYPFVLPWENRASPDKKLWLVKLKDGRFITAEYNGGWHRWPDEKIAFFRDPSEAPTNLCRNLSDTEKSNLWLPYPEHVPVTGKTYEVFISTGEVRTATWRGEDWSYFNAKVKAFKEIEEPSLI</sequence>
<proteinExistence type="predicted"/>
<reference evidence="1 2" key="1">
    <citation type="submission" date="2011-02" db="EMBL/GenBank/DDBJ databases">
        <authorList>
            <person name="Weinstock G."/>
            <person name="Sodergren E."/>
            <person name="Clifton S."/>
            <person name="Fulton L."/>
            <person name="Fulton B."/>
            <person name="Courtney L."/>
            <person name="Fronick C."/>
            <person name="Harrison M."/>
            <person name="Strong C."/>
            <person name="Farmer C."/>
            <person name="Delahaunty K."/>
            <person name="Markovic C."/>
            <person name="Hall O."/>
            <person name="Minx P."/>
            <person name="Tomlinson C."/>
            <person name="Mitreva M."/>
            <person name="Hou S."/>
            <person name="Chen J."/>
            <person name="Wollam A."/>
            <person name="Pepin K.H."/>
            <person name="Johnson M."/>
            <person name="Bhonagiri V."/>
            <person name="Zhang X."/>
            <person name="Suruliraj S."/>
            <person name="Warren W."/>
            <person name="Chinwalla A."/>
            <person name="Mardis E.R."/>
            <person name="Wilson R.K."/>
        </authorList>
    </citation>
    <scope>NUCLEOTIDE SEQUENCE [LARGE SCALE GENOMIC DNA]</scope>
    <source>
        <strain evidence="1 2">YIT 11859</strain>
    </source>
</reference>
<protein>
    <submittedName>
        <fullName evidence="1">Uncharacterized protein</fullName>
    </submittedName>
</protein>
<accession>F3QKJ0</accession>
<dbReference type="OrthoDB" id="9156822at2"/>
<dbReference type="GeneID" id="43348859"/>
<dbReference type="Proteomes" id="UP000005156">
    <property type="component" value="Unassembled WGS sequence"/>
</dbReference>